<sequence>MLHDKVWTVILTLSQDEIGTSHLDRAIELIKHSGQASIIKN</sequence>
<evidence type="ECO:0000313" key="2">
    <source>
        <dbReference type="Proteomes" id="UP000027153"/>
    </source>
</evidence>
<dbReference type="EMBL" id="JMIY01000002">
    <property type="protein sequence ID" value="KCZ72630.1"/>
    <property type="molecule type" value="Genomic_DNA"/>
</dbReference>
<comment type="caution">
    <text evidence="1">The sequence shown here is derived from an EMBL/GenBank/DDBJ whole genome shotgun (WGS) entry which is preliminary data.</text>
</comment>
<name>A0A062VBD9_9EURY</name>
<reference evidence="1 2" key="1">
    <citation type="journal article" date="2013" name="Nature">
        <title>Anaerobic oxidation of methane coupled to nitrate reduction in a novel archaeal lineage.</title>
        <authorList>
            <person name="Haroon M.F."/>
            <person name="Hu S."/>
            <person name="Shi Y."/>
            <person name="Imelfort M."/>
            <person name="Keller J."/>
            <person name="Hugenholtz P."/>
            <person name="Yuan Z."/>
            <person name="Tyson G.W."/>
        </authorList>
    </citation>
    <scope>NUCLEOTIDE SEQUENCE [LARGE SCALE GENOMIC DNA]</scope>
    <source>
        <strain evidence="1 2">ANME-2d</strain>
    </source>
</reference>
<proteinExistence type="predicted"/>
<accession>A0A062VBD9</accession>
<dbReference type="AlphaFoldDB" id="A0A062VBD9"/>
<organism evidence="1 2">
    <name type="scientific">Candidatus Methanoperedens nitratireducens</name>
    <dbReference type="NCBI Taxonomy" id="1392998"/>
    <lineage>
        <taxon>Archaea</taxon>
        <taxon>Methanobacteriati</taxon>
        <taxon>Methanobacteriota</taxon>
        <taxon>Stenosarchaea group</taxon>
        <taxon>Methanomicrobia</taxon>
        <taxon>Methanosarcinales</taxon>
        <taxon>ANME-2 cluster</taxon>
        <taxon>Candidatus Methanoperedentaceae</taxon>
        <taxon>Candidatus Methanoperedens</taxon>
    </lineage>
</organism>
<gene>
    <name evidence="1" type="ORF">ANME2D_01060</name>
</gene>
<dbReference type="Proteomes" id="UP000027153">
    <property type="component" value="Unassembled WGS sequence"/>
</dbReference>
<evidence type="ECO:0000313" key="1">
    <source>
        <dbReference type="EMBL" id="KCZ72630.1"/>
    </source>
</evidence>
<keyword evidence="2" id="KW-1185">Reference proteome</keyword>
<protein>
    <submittedName>
        <fullName evidence="1">Uncharacterized protein</fullName>
    </submittedName>
</protein>